<organism evidence="1 2">
    <name type="scientific">Brassica napus</name>
    <name type="common">Rape</name>
    <dbReference type="NCBI Taxonomy" id="3708"/>
    <lineage>
        <taxon>Eukaryota</taxon>
        <taxon>Viridiplantae</taxon>
        <taxon>Streptophyta</taxon>
        <taxon>Embryophyta</taxon>
        <taxon>Tracheophyta</taxon>
        <taxon>Spermatophyta</taxon>
        <taxon>Magnoliopsida</taxon>
        <taxon>eudicotyledons</taxon>
        <taxon>Gunneridae</taxon>
        <taxon>Pentapetalae</taxon>
        <taxon>rosids</taxon>
        <taxon>malvids</taxon>
        <taxon>Brassicales</taxon>
        <taxon>Brassicaceae</taxon>
        <taxon>Brassiceae</taxon>
        <taxon>Brassica</taxon>
    </lineage>
</organism>
<dbReference type="EMBL" id="JAGKQM010000005">
    <property type="protein sequence ID" value="KAH0926860.1"/>
    <property type="molecule type" value="Genomic_DNA"/>
</dbReference>
<sequence>WQSTISFSEVTYNPAVKAWRFRVKLHRIYPFYSYVTNSGPYYNYILADEDVSVISSSLNCGYKMEMNTYGNYENFRGLEKEEGRWVEIFVVDVERAYPCFKTTSSPFRLIASRVTQVRIIEPLNNRLFFDFKSIHAIPRMHWRDLKYPIGMVITTDLGMVISTVAWLGFRTLYNSVDVNTMGVVFNTEAHLDSPSGPRMEFYIRDNIDHQIRCVVTGTQSVAFRDGLDDMSGGGRRQVIVVLKMWRVCESTNYFGPDDIWLQTEGGFVDFRFNPRLPEVEEFMQSVLNSDPYVQKYGVEGLV</sequence>
<proteinExistence type="predicted"/>
<gene>
    <name evidence="1" type="ORF">HID58_019116</name>
</gene>
<evidence type="ECO:0000313" key="2">
    <source>
        <dbReference type="Proteomes" id="UP000824890"/>
    </source>
</evidence>
<evidence type="ECO:0000313" key="1">
    <source>
        <dbReference type="EMBL" id="KAH0926860.1"/>
    </source>
</evidence>
<dbReference type="Proteomes" id="UP000824890">
    <property type="component" value="Unassembled WGS sequence"/>
</dbReference>
<name>A0ABQ8DEL6_BRANA</name>
<reference evidence="1 2" key="1">
    <citation type="submission" date="2021-05" db="EMBL/GenBank/DDBJ databases">
        <title>Genome Assembly of Synthetic Allotetraploid Brassica napus Reveals Homoeologous Exchanges between Subgenomes.</title>
        <authorList>
            <person name="Davis J.T."/>
        </authorList>
    </citation>
    <scope>NUCLEOTIDE SEQUENCE [LARGE SCALE GENOMIC DNA]</scope>
    <source>
        <strain evidence="2">cv. Da-Ae</strain>
        <tissue evidence="1">Seedling</tissue>
    </source>
</reference>
<comment type="caution">
    <text evidence="1">The sequence shown here is derived from an EMBL/GenBank/DDBJ whole genome shotgun (WGS) entry which is preliminary data.</text>
</comment>
<feature type="non-terminal residue" evidence="1">
    <location>
        <position position="1"/>
    </location>
</feature>
<protein>
    <submittedName>
        <fullName evidence="1">Uncharacterized protein</fullName>
    </submittedName>
</protein>
<accession>A0ABQ8DEL6</accession>
<keyword evidence="2" id="KW-1185">Reference proteome</keyword>
<dbReference type="CDD" id="cd04481">
    <property type="entry name" value="RPA1_DBD_B_like"/>
    <property type="match status" value="1"/>
</dbReference>